<sequence>MTQGDFHRDRPVVSQGGWPGGNLARQVPQGQGGSANLADILERVLDKGIVIAGDIKINLVDVELLTIKLRLRIASVDRAKEMGIDWWESDPSLSSKAADRRLVEENEQLRRQLRQRSDMPGALESADPALVEENRRLREQLAEQESGREEDS</sequence>
<comment type="caution">
    <text evidence="5">The sequence shown here is derived from an EMBL/GenBank/DDBJ whole genome shotgun (WGS) entry which is preliminary data.</text>
</comment>
<dbReference type="Proteomes" id="UP001551482">
    <property type="component" value="Unassembled WGS sequence"/>
</dbReference>
<keyword evidence="6" id="KW-1185">Reference proteome</keyword>
<name>A0ABV3DVF0_9ACTN</name>
<accession>A0ABV3DVF0</accession>
<evidence type="ECO:0000313" key="5">
    <source>
        <dbReference type="EMBL" id="MEU8139207.1"/>
    </source>
</evidence>
<evidence type="ECO:0000256" key="3">
    <source>
        <dbReference type="ARBA" id="ARBA00035646"/>
    </source>
</evidence>
<dbReference type="Pfam" id="PF00741">
    <property type="entry name" value="Gas_vesicle"/>
    <property type="match status" value="1"/>
</dbReference>
<dbReference type="PROSITE" id="PS00234">
    <property type="entry name" value="GAS_VESICLE_A_1"/>
    <property type="match status" value="1"/>
</dbReference>
<reference evidence="5 6" key="1">
    <citation type="submission" date="2024-06" db="EMBL/GenBank/DDBJ databases">
        <title>The Natural Products Discovery Center: Release of the First 8490 Sequenced Strains for Exploring Actinobacteria Biosynthetic Diversity.</title>
        <authorList>
            <person name="Kalkreuter E."/>
            <person name="Kautsar S.A."/>
            <person name="Yang D."/>
            <person name="Bader C.D."/>
            <person name="Teijaro C.N."/>
            <person name="Fluegel L."/>
            <person name="Davis C.M."/>
            <person name="Simpson J.R."/>
            <person name="Lauterbach L."/>
            <person name="Steele A.D."/>
            <person name="Gui C."/>
            <person name="Meng S."/>
            <person name="Li G."/>
            <person name="Viehrig K."/>
            <person name="Ye F."/>
            <person name="Su P."/>
            <person name="Kiefer A.F."/>
            <person name="Nichols A."/>
            <person name="Cepeda A.J."/>
            <person name="Yan W."/>
            <person name="Fan B."/>
            <person name="Jiang Y."/>
            <person name="Adhikari A."/>
            <person name="Zheng C.-J."/>
            <person name="Schuster L."/>
            <person name="Cowan T.M."/>
            <person name="Smanski M.J."/>
            <person name="Chevrette M.G."/>
            <person name="De Carvalho L.P.S."/>
            <person name="Shen B."/>
        </authorList>
    </citation>
    <scope>NUCLEOTIDE SEQUENCE [LARGE SCALE GENOMIC DNA]</scope>
    <source>
        <strain evidence="5 6">NPDC048946</strain>
    </source>
</reference>
<dbReference type="PANTHER" id="PTHR35344">
    <property type="entry name" value="GAS VESICLE STRUCTURAL PROTEIN 2-RELATED"/>
    <property type="match status" value="1"/>
</dbReference>
<feature type="region of interest" description="Disordered" evidence="4">
    <location>
        <begin position="111"/>
        <end position="130"/>
    </location>
</feature>
<feature type="region of interest" description="Disordered" evidence="4">
    <location>
        <begin position="1"/>
        <end position="30"/>
    </location>
</feature>
<protein>
    <submittedName>
        <fullName evidence="5">Gas vesicle protein GvpJ</fullName>
    </submittedName>
</protein>
<dbReference type="EMBL" id="JBEZFP010000161">
    <property type="protein sequence ID" value="MEU8139207.1"/>
    <property type="molecule type" value="Genomic_DNA"/>
</dbReference>
<keyword evidence="1" id="KW-0304">Gas vesicle</keyword>
<gene>
    <name evidence="5" type="primary">gvpJ</name>
    <name evidence="5" type="ORF">AB0C36_37630</name>
</gene>
<dbReference type="InterPro" id="IPR050530">
    <property type="entry name" value="GvpA"/>
</dbReference>
<feature type="compositionally biased region" description="Basic and acidic residues" evidence="4">
    <location>
        <begin position="1"/>
        <end position="11"/>
    </location>
</feature>
<comment type="similarity">
    <text evidence="3">Belongs to the gas vesicle GvpA family.</text>
</comment>
<organism evidence="5 6">
    <name type="scientific">Streptodolium elevatio</name>
    <dbReference type="NCBI Taxonomy" id="3157996"/>
    <lineage>
        <taxon>Bacteria</taxon>
        <taxon>Bacillati</taxon>
        <taxon>Actinomycetota</taxon>
        <taxon>Actinomycetes</taxon>
        <taxon>Kitasatosporales</taxon>
        <taxon>Streptomycetaceae</taxon>
        <taxon>Streptodolium</taxon>
    </lineage>
</organism>
<comment type="subcellular location">
    <subcellularLocation>
        <location evidence="2">Gas vesicle</location>
    </subcellularLocation>
</comment>
<evidence type="ECO:0000313" key="6">
    <source>
        <dbReference type="Proteomes" id="UP001551482"/>
    </source>
</evidence>
<dbReference type="PANTHER" id="PTHR35344:SF4">
    <property type="entry name" value="GAS VESICLE PROTEIN A1"/>
    <property type="match status" value="1"/>
</dbReference>
<evidence type="ECO:0000256" key="2">
    <source>
        <dbReference type="ARBA" id="ARBA00035108"/>
    </source>
</evidence>
<dbReference type="InterPro" id="IPR000638">
    <property type="entry name" value="Gas-vesicle_GvpA-like"/>
</dbReference>
<evidence type="ECO:0000256" key="4">
    <source>
        <dbReference type="SAM" id="MobiDB-lite"/>
    </source>
</evidence>
<dbReference type="InterPro" id="IPR018493">
    <property type="entry name" value="GvpA-like_CS"/>
</dbReference>
<evidence type="ECO:0000256" key="1">
    <source>
        <dbReference type="ARBA" id="ARBA00022987"/>
    </source>
</evidence>
<proteinExistence type="inferred from homology"/>
<dbReference type="RefSeq" id="WP_358363146.1">
    <property type="nucleotide sequence ID" value="NZ_JBEZFP010000161.1"/>
</dbReference>